<protein>
    <recommendedName>
        <fullName evidence="9">VCBS repeat-containing protein</fullName>
    </recommendedName>
</protein>
<evidence type="ECO:0000256" key="6">
    <source>
        <dbReference type="SAM" id="SignalP"/>
    </source>
</evidence>
<dbReference type="AlphaFoldDB" id="A0A5R9Q6K6"/>
<sequence length="688" mass="74036">MGGFKMHRISLKLSISLALLGISSISYAAEHEISLTEYFNQNVGINPIGTSFDAADVNGDGYLDIAYSINYQGITYIGLSRSDGTYSIRQVAWFGANPRFMDYDNDGDLDVVHYYGAISPHRILVHINQGNGSFAGTTSIPVSQTPFAISVADMDGDGDTDIIYGSGRAGYKIFALENTGNGNYIEHTLVTDARFDHSNFQLADFDGDGDLDMSVAIGRWYTHVSTPMVWRNEGNWTMSPAYTEDTASQIYAHYYHSSGDVDGDGDIDIVMTGYEANSRVSNAYIFENDGTMSFTRKTMFAEENRYWEGNVLADFDGDGDLDFATTDGANRSSWINPPALFLNDGSGNFSFHWKAPDRDAVNYPTISWQTKMFAFDMEGDGDLELITGGYYRGYWYGFNEAPVSVDKDSDGDGLLDSEEEALGSDPNNPDSDGDGINDGDEVAQGLDPTSTDSDGDGVDDDLDLFPTDGNEAYDYDGDGIGDNADTDDDNDGVDDSQDAFPFDATESVDTDGDGVGNNADTDDDNDGVDDSNDAFPLDSTESADFDGDGIGNNADTDDDNDGVDDSNDAFPFDATESADFDGDGVGDNADNDDDNDGVTDDIDQYTGMVSGNVDLGTGDTGIADRVNSNGVPLSVLLADGMNACSATAKNHGKYVSCMAKVLNALKKQGLITDEEKDLLQSMIASNKR</sequence>
<keyword evidence="2" id="KW-0964">Secreted</keyword>
<dbReference type="Gene3D" id="2.130.10.130">
    <property type="entry name" value="Integrin alpha, N-terminal"/>
    <property type="match status" value="1"/>
</dbReference>
<keyword evidence="3 6" id="KW-0732">Signal</keyword>
<dbReference type="InterPro" id="IPR059100">
    <property type="entry name" value="TSP3_bac"/>
</dbReference>
<name>A0A5R9Q6K6_9GAMM</name>
<comment type="subcellular location">
    <subcellularLocation>
        <location evidence="1">Secreted</location>
    </subcellularLocation>
</comment>
<feature type="compositionally biased region" description="Acidic residues" evidence="5">
    <location>
        <begin position="471"/>
        <end position="497"/>
    </location>
</feature>
<dbReference type="GO" id="GO:0005509">
    <property type="term" value="F:calcium ion binding"/>
    <property type="evidence" value="ECO:0007669"/>
    <property type="project" value="InterPro"/>
</dbReference>
<keyword evidence="4" id="KW-0106">Calcium</keyword>
<evidence type="ECO:0000256" key="3">
    <source>
        <dbReference type="ARBA" id="ARBA00022729"/>
    </source>
</evidence>
<dbReference type="Proteomes" id="UP000309186">
    <property type="component" value="Unassembled WGS sequence"/>
</dbReference>
<dbReference type="PANTHER" id="PTHR44103:SF1">
    <property type="entry name" value="PROPROTEIN CONVERTASE P"/>
    <property type="match status" value="1"/>
</dbReference>
<dbReference type="InterPro" id="IPR028974">
    <property type="entry name" value="TSP_type-3_rpt"/>
</dbReference>
<proteinExistence type="predicted"/>
<dbReference type="Pfam" id="PF18884">
    <property type="entry name" value="TSP3_bac"/>
    <property type="match status" value="2"/>
</dbReference>
<evidence type="ECO:0000256" key="4">
    <source>
        <dbReference type="ARBA" id="ARBA00022837"/>
    </source>
</evidence>
<feature type="chain" id="PRO_5024383697" description="VCBS repeat-containing protein" evidence="6">
    <location>
        <begin position="29"/>
        <end position="688"/>
    </location>
</feature>
<evidence type="ECO:0000256" key="2">
    <source>
        <dbReference type="ARBA" id="ARBA00022525"/>
    </source>
</evidence>
<feature type="compositionally biased region" description="Acidic residues" evidence="5">
    <location>
        <begin position="431"/>
        <end position="441"/>
    </location>
</feature>
<feature type="compositionally biased region" description="Acidic residues" evidence="5">
    <location>
        <begin position="555"/>
        <end position="567"/>
    </location>
</feature>
<dbReference type="PANTHER" id="PTHR44103">
    <property type="entry name" value="PROPROTEIN CONVERTASE P"/>
    <property type="match status" value="1"/>
</dbReference>
<feature type="region of interest" description="Disordered" evidence="5">
    <location>
        <begin position="406"/>
        <end position="601"/>
    </location>
</feature>
<evidence type="ECO:0000313" key="7">
    <source>
        <dbReference type="EMBL" id="TLX48007.1"/>
    </source>
</evidence>
<dbReference type="Gene3D" id="4.10.1080.10">
    <property type="entry name" value="TSP type-3 repeat"/>
    <property type="match status" value="1"/>
</dbReference>
<feature type="compositionally biased region" description="Acidic residues" evidence="5">
    <location>
        <begin position="520"/>
        <end position="532"/>
    </location>
</feature>
<feature type="compositionally biased region" description="Acidic residues" evidence="5">
    <location>
        <begin position="453"/>
        <end position="463"/>
    </location>
</feature>
<evidence type="ECO:0008006" key="9">
    <source>
        <dbReference type="Google" id="ProtNLM"/>
    </source>
</evidence>
<feature type="compositionally biased region" description="Acidic residues" evidence="5">
    <location>
        <begin position="576"/>
        <end position="601"/>
    </location>
</feature>
<dbReference type="InterPro" id="IPR013517">
    <property type="entry name" value="FG-GAP"/>
</dbReference>
<dbReference type="Pfam" id="PF13517">
    <property type="entry name" value="FG-GAP_3"/>
    <property type="match status" value="2"/>
</dbReference>
<feature type="compositionally biased region" description="Acidic residues" evidence="5">
    <location>
        <begin position="411"/>
        <end position="422"/>
    </location>
</feature>
<gene>
    <name evidence="7" type="ORF">C1E24_04175</name>
</gene>
<evidence type="ECO:0000256" key="5">
    <source>
        <dbReference type="SAM" id="MobiDB-lite"/>
    </source>
</evidence>
<dbReference type="InterPro" id="IPR028994">
    <property type="entry name" value="Integrin_alpha_N"/>
</dbReference>
<reference evidence="7 8" key="1">
    <citation type="submission" date="2018-01" db="EMBL/GenBank/DDBJ databases">
        <title>Co-occurrence of chitin degradation, pigmentation and bioactivity in marine Pseudoalteromonas.</title>
        <authorList>
            <person name="Paulsen S."/>
            <person name="Gram L."/>
            <person name="Machado H."/>
        </authorList>
    </citation>
    <scope>NUCLEOTIDE SEQUENCE [LARGE SCALE GENOMIC DNA]</scope>
    <source>
        <strain evidence="7 8">S3663</strain>
    </source>
</reference>
<organism evidence="7 8">
    <name type="scientific">Pseudoalteromonas phenolica</name>
    <dbReference type="NCBI Taxonomy" id="161398"/>
    <lineage>
        <taxon>Bacteria</taxon>
        <taxon>Pseudomonadati</taxon>
        <taxon>Pseudomonadota</taxon>
        <taxon>Gammaproteobacteria</taxon>
        <taxon>Alteromonadales</taxon>
        <taxon>Pseudoalteromonadaceae</taxon>
        <taxon>Pseudoalteromonas</taxon>
    </lineage>
</organism>
<accession>A0A5R9Q6K6</accession>
<dbReference type="SUPFAM" id="SSF69318">
    <property type="entry name" value="Integrin alpha N-terminal domain"/>
    <property type="match status" value="1"/>
</dbReference>
<dbReference type="SUPFAM" id="SSF103647">
    <property type="entry name" value="TSP type-3 repeat"/>
    <property type="match status" value="2"/>
</dbReference>
<evidence type="ECO:0000313" key="8">
    <source>
        <dbReference type="Proteomes" id="UP000309186"/>
    </source>
</evidence>
<dbReference type="EMBL" id="PPSW01000007">
    <property type="protein sequence ID" value="TLX48007.1"/>
    <property type="molecule type" value="Genomic_DNA"/>
</dbReference>
<comment type="caution">
    <text evidence="7">The sequence shown here is derived from an EMBL/GenBank/DDBJ whole genome shotgun (WGS) entry which is preliminary data.</text>
</comment>
<feature type="signal peptide" evidence="6">
    <location>
        <begin position="1"/>
        <end position="28"/>
    </location>
</feature>
<evidence type="ECO:0000256" key="1">
    <source>
        <dbReference type="ARBA" id="ARBA00004613"/>
    </source>
</evidence>